<dbReference type="PROSITE" id="PS01117">
    <property type="entry name" value="HTH_MARR_1"/>
    <property type="match status" value="1"/>
</dbReference>
<dbReference type="GO" id="GO:0003700">
    <property type="term" value="F:DNA-binding transcription factor activity"/>
    <property type="evidence" value="ECO:0007669"/>
    <property type="project" value="InterPro"/>
</dbReference>
<organism evidence="6 7">
    <name type="scientific">Terrimicrobium sacchariphilum</name>
    <dbReference type="NCBI Taxonomy" id="690879"/>
    <lineage>
        <taxon>Bacteria</taxon>
        <taxon>Pseudomonadati</taxon>
        <taxon>Verrucomicrobiota</taxon>
        <taxon>Terrimicrobiia</taxon>
        <taxon>Terrimicrobiales</taxon>
        <taxon>Terrimicrobiaceae</taxon>
        <taxon>Terrimicrobium</taxon>
    </lineage>
</organism>
<feature type="region of interest" description="Disordered" evidence="4">
    <location>
        <begin position="161"/>
        <end position="180"/>
    </location>
</feature>
<dbReference type="PANTHER" id="PTHR42756">
    <property type="entry name" value="TRANSCRIPTIONAL REGULATOR, MARR"/>
    <property type="match status" value="1"/>
</dbReference>
<evidence type="ECO:0000259" key="5">
    <source>
        <dbReference type="PROSITE" id="PS50995"/>
    </source>
</evidence>
<evidence type="ECO:0000313" key="6">
    <source>
        <dbReference type="EMBL" id="GAT34909.1"/>
    </source>
</evidence>
<dbReference type="STRING" id="690879.TSACC_23343"/>
<evidence type="ECO:0000256" key="2">
    <source>
        <dbReference type="ARBA" id="ARBA00023125"/>
    </source>
</evidence>
<keyword evidence="1" id="KW-0805">Transcription regulation</keyword>
<evidence type="ECO:0000256" key="1">
    <source>
        <dbReference type="ARBA" id="ARBA00023015"/>
    </source>
</evidence>
<keyword evidence="2 6" id="KW-0238">DNA-binding</keyword>
<gene>
    <name evidence="6" type="ORF">TSACC_23343</name>
</gene>
<accession>A0A146GBA0</accession>
<dbReference type="OrthoDB" id="162531at2"/>
<dbReference type="RefSeq" id="WP_075080501.1">
    <property type="nucleotide sequence ID" value="NZ_BDCO01000002.1"/>
</dbReference>
<dbReference type="FunCoup" id="A0A146GBA0">
    <property type="interactions" value="155"/>
</dbReference>
<comment type="caution">
    <text evidence="6">The sequence shown here is derived from an EMBL/GenBank/DDBJ whole genome shotgun (WGS) entry which is preliminary data.</text>
</comment>
<dbReference type="Proteomes" id="UP000076023">
    <property type="component" value="Unassembled WGS sequence"/>
</dbReference>
<reference evidence="7" key="1">
    <citation type="journal article" date="2017" name="Genome Announc.">
        <title>Draft Genome Sequence of Terrimicrobium sacchariphilum NM-5T, a Facultative Anaerobic Soil Bacterium of the Class Spartobacteria.</title>
        <authorList>
            <person name="Qiu Y.L."/>
            <person name="Tourlousse D.M."/>
            <person name="Matsuura N."/>
            <person name="Ohashi A."/>
            <person name="Sekiguchi Y."/>
        </authorList>
    </citation>
    <scope>NUCLEOTIDE SEQUENCE [LARGE SCALE GENOMIC DNA]</scope>
    <source>
        <strain evidence="7">NM-5</strain>
    </source>
</reference>
<name>A0A146GBA0_TERSA</name>
<dbReference type="SMART" id="SM00347">
    <property type="entry name" value="HTH_MARR"/>
    <property type="match status" value="1"/>
</dbReference>
<dbReference type="Gene3D" id="1.10.10.10">
    <property type="entry name" value="Winged helix-like DNA-binding domain superfamily/Winged helix DNA-binding domain"/>
    <property type="match status" value="1"/>
</dbReference>
<feature type="compositionally biased region" description="Polar residues" evidence="4">
    <location>
        <begin position="166"/>
        <end position="180"/>
    </location>
</feature>
<dbReference type="PROSITE" id="PS50995">
    <property type="entry name" value="HTH_MARR_2"/>
    <property type="match status" value="1"/>
</dbReference>
<dbReference type="AlphaFoldDB" id="A0A146GBA0"/>
<keyword evidence="3" id="KW-0804">Transcription</keyword>
<dbReference type="InterPro" id="IPR036390">
    <property type="entry name" value="WH_DNA-bd_sf"/>
</dbReference>
<dbReference type="PRINTS" id="PR00598">
    <property type="entry name" value="HTHMARR"/>
</dbReference>
<sequence>MSLFLLKELPRYECLQEAAADIPGVDASICELYMNLLHTGEVIARAEAAFLARFGLNQARMVLLFILDASPTGSMRSSEIAEKSSVSRATITGILDTLEKAGLVARASDPNDRRASNVKITSAGEKLLAKVRPEFMRWSAGTVGTLSSQERKQLIELLRKTRQSFEEPSSGSASRNGCHD</sequence>
<dbReference type="InterPro" id="IPR000835">
    <property type="entry name" value="HTH_MarR-typ"/>
</dbReference>
<dbReference type="SUPFAM" id="SSF46785">
    <property type="entry name" value="Winged helix' DNA-binding domain"/>
    <property type="match status" value="1"/>
</dbReference>
<keyword evidence="7" id="KW-1185">Reference proteome</keyword>
<evidence type="ECO:0000256" key="4">
    <source>
        <dbReference type="SAM" id="MobiDB-lite"/>
    </source>
</evidence>
<evidence type="ECO:0000256" key="3">
    <source>
        <dbReference type="ARBA" id="ARBA00023163"/>
    </source>
</evidence>
<dbReference type="InterPro" id="IPR023187">
    <property type="entry name" value="Tscrpt_reg_MarR-type_CS"/>
</dbReference>
<dbReference type="Pfam" id="PF01047">
    <property type="entry name" value="MarR"/>
    <property type="match status" value="1"/>
</dbReference>
<feature type="domain" description="HTH marR-type" evidence="5">
    <location>
        <begin position="29"/>
        <end position="163"/>
    </location>
</feature>
<dbReference type="InterPro" id="IPR036388">
    <property type="entry name" value="WH-like_DNA-bd_sf"/>
</dbReference>
<protein>
    <submittedName>
        <fullName evidence="6">DNA-binding transcriptional regulator, MarR family</fullName>
    </submittedName>
</protein>
<dbReference type="PANTHER" id="PTHR42756:SF1">
    <property type="entry name" value="TRANSCRIPTIONAL REPRESSOR OF EMRAB OPERON"/>
    <property type="match status" value="1"/>
</dbReference>
<dbReference type="EMBL" id="BDCO01000002">
    <property type="protein sequence ID" value="GAT34909.1"/>
    <property type="molecule type" value="Genomic_DNA"/>
</dbReference>
<dbReference type="InParanoid" id="A0A146GBA0"/>
<dbReference type="GO" id="GO:0003677">
    <property type="term" value="F:DNA binding"/>
    <property type="evidence" value="ECO:0007669"/>
    <property type="project" value="UniProtKB-KW"/>
</dbReference>
<proteinExistence type="predicted"/>
<evidence type="ECO:0000313" key="7">
    <source>
        <dbReference type="Proteomes" id="UP000076023"/>
    </source>
</evidence>